<evidence type="ECO:0000256" key="4">
    <source>
        <dbReference type="SAM" id="MobiDB-lite"/>
    </source>
</evidence>
<evidence type="ECO:0000256" key="3">
    <source>
        <dbReference type="ARBA" id="ARBA00022729"/>
    </source>
</evidence>
<comment type="similarity">
    <text evidence="1">Belongs to the bacterial solute-binding protein 5 family.</text>
</comment>
<evidence type="ECO:0000259" key="6">
    <source>
        <dbReference type="Pfam" id="PF00496"/>
    </source>
</evidence>
<dbReference type="PANTHER" id="PTHR30290:SF9">
    <property type="entry name" value="OLIGOPEPTIDE-BINDING PROTEIN APPA"/>
    <property type="match status" value="1"/>
</dbReference>
<dbReference type="EMBL" id="JBHSDT010000004">
    <property type="protein sequence ID" value="MFC4402542.1"/>
    <property type="molecule type" value="Genomic_DNA"/>
</dbReference>
<gene>
    <name evidence="7" type="ORF">ACFOY7_05600</name>
</gene>
<keyword evidence="2" id="KW-0813">Transport</keyword>
<comment type="caution">
    <text evidence="7">The sequence shown here is derived from an EMBL/GenBank/DDBJ whole genome shotgun (WGS) entry which is preliminary data.</text>
</comment>
<protein>
    <submittedName>
        <fullName evidence="7">ABC transporter substrate-binding protein</fullName>
    </submittedName>
</protein>
<sequence>MRKSLFTALLLVFTIACVLVGCSDSQNSEGNEASAKTPESEATDTNENSPSVVRIAMSTEIDNLDPYQSAATDTGSMMDNVFDGLLDTDEAGELVGAIATSYDISDDGLTYTFTLNEGVLFHDGTELTSEDVLYSYEKLAGLNGGEPIVSQFEVIESIETPSDYEVVIHLKEKNSAFLAANIRAIVPAGYEEQSTEPIGAGPFKFAEYKVGQELRLVKNEDYYNLEKVPQIDEVQFKIMPDQESSVLAMQAGEIDVIPGITQQALLQLGDSVNTVSGPQNMVQILALNNDVEPYSDVKVRQAINLAIDKDTIIETVSEGNGTKLGSNFSPAMEFYYESGLEDYYATNIDEAKSLLAEAGYEEGFQMELTVPSDYQFHVDTAQVIAEQLSQVGIDVEIKMIEFSTWLENVYENEQYDTTIIGFTGKLDPYEILRRYVSDYGSNFINYNNAAYDAIIDQALAATDKNEIADYYKEAQRMLTKDAVSVFISDPDRTIAMRGNLEGLKMYPIQKFNLEDLQFTE</sequence>
<keyword evidence="8" id="KW-1185">Reference proteome</keyword>
<evidence type="ECO:0000256" key="2">
    <source>
        <dbReference type="ARBA" id="ARBA00022448"/>
    </source>
</evidence>
<keyword evidence="3 5" id="KW-0732">Signal</keyword>
<feature type="chain" id="PRO_5045102197" evidence="5">
    <location>
        <begin position="19"/>
        <end position="520"/>
    </location>
</feature>
<name>A0ABV8WTG5_9BACI</name>
<dbReference type="Gene3D" id="3.40.190.10">
    <property type="entry name" value="Periplasmic binding protein-like II"/>
    <property type="match status" value="1"/>
</dbReference>
<dbReference type="PROSITE" id="PS51257">
    <property type="entry name" value="PROKAR_LIPOPROTEIN"/>
    <property type="match status" value="1"/>
</dbReference>
<dbReference type="InterPro" id="IPR030678">
    <property type="entry name" value="Peptide/Ni-bd"/>
</dbReference>
<accession>A0ABV8WTG5</accession>
<feature type="domain" description="Solute-binding protein family 5" evidence="6">
    <location>
        <begin position="93"/>
        <end position="442"/>
    </location>
</feature>
<feature type="signal peptide" evidence="5">
    <location>
        <begin position="1"/>
        <end position="18"/>
    </location>
</feature>
<dbReference type="PIRSF" id="PIRSF002741">
    <property type="entry name" value="MppA"/>
    <property type="match status" value="1"/>
</dbReference>
<dbReference type="RefSeq" id="WP_390250233.1">
    <property type="nucleotide sequence ID" value="NZ_JBHSDT010000004.1"/>
</dbReference>
<evidence type="ECO:0000256" key="5">
    <source>
        <dbReference type="SAM" id="SignalP"/>
    </source>
</evidence>
<dbReference type="PANTHER" id="PTHR30290">
    <property type="entry name" value="PERIPLASMIC BINDING COMPONENT OF ABC TRANSPORTER"/>
    <property type="match status" value="1"/>
</dbReference>
<proteinExistence type="inferred from homology"/>
<dbReference type="InterPro" id="IPR039424">
    <property type="entry name" value="SBP_5"/>
</dbReference>
<dbReference type="InterPro" id="IPR000914">
    <property type="entry name" value="SBP_5_dom"/>
</dbReference>
<evidence type="ECO:0000313" key="8">
    <source>
        <dbReference type="Proteomes" id="UP001595882"/>
    </source>
</evidence>
<dbReference type="Pfam" id="PF00496">
    <property type="entry name" value="SBP_bac_5"/>
    <property type="match status" value="1"/>
</dbReference>
<evidence type="ECO:0000256" key="1">
    <source>
        <dbReference type="ARBA" id="ARBA00005695"/>
    </source>
</evidence>
<feature type="region of interest" description="Disordered" evidence="4">
    <location>
        <begin position="27"/>
        <end position="50"/>
    </location>
</feature>
<organism evidence="7 8">
    <name type="scientific">Gracilibacillus xinjiangensis</name>
    <dbReference type="NCBI Taxonomy" id="1193282"/>
    <lineage>
        <taxon>Bacteria</taxon>
        <taxon>Bacillati</taxon>
        <taxon>Bacillota</taxon>
        <taxon>Bacilli</taxon>
        <taxon>Bacillales</taxon>
        <taxon>Bacillaceae</taxon>
        <taxon>Gracilibacillus</taxon>
    </lineage>
</organism>
<dbReference type="Proteomes" id="UP001595882">
    <property type="component" value="Unassembled WGS sequence"/>
</dbReference>
<dbReference type="Gene3D" id="3.10.105.10">
    <property type="entry name" value="Dipeptide-binding Protein, Domain 3"/>
    <property type="match status" value="1"/>
</dbReference>
<reference evidence="8" key="1">
    <citation type="journal article" date="2019" name="Int. J. Syst. Evol. Microbiol.">
        <title>The Global Catalogue of Microorganisms (GCM) 10K type strain sequencing project: providing services to taxonomists for standard genome sequencing and annotation.</title>
        <authorList>
            <consortium name="The Broad Institute Genomics Platform"/>
            <consortium name="The Broad Institute Genome Sequencing Center for Infectious Disease"/>
            <person name="Wu L."/>
            <person name="Ma J."/>
        </authorList>
    </citation>
    <scope>NUCLEOTIDE SEQUENCE [LARGE SCALE GENOMIC DNA]</scope>
    <source>
        <strain evidence="8">CCUG 37865</strain>
    </source>
</reference>
<evidence type="ECO:0000313" key="7">
    <source>
        <dbReference type="EMBL" id="MFC4402542.1"/>
    </source>
</evidence>
<dbReference type="SUPFAM" id="SSF53850">
    <property type="entry name" value="Periplasmic binding protein-like II"/>
    <property type="match status" value="1"/>
</dbReference>